<dbReference type="OrthoDB" id="2410195at2759"/>
<feature type="domain" description="O-methyltransferase dimerisation" evidence="6">
    <location>
        <begin position="31"/>
        <end position="121"/>
    </location>
</feature>
<dbReference type="Pfam" id="PF08100">
    <property type="entry name" value="Dimerisation"/>
    <property type="match status" value="1"/>
</dbReference>
<dbReference type="InterPro" id="IPR001077">
    <property type="entry name" value="COMT_C"/>
</dbReference>
<dbReference type="GO" id="GO:0009717">
    <property type="term" value="P:isoflavonoid biosynthetic process"/>
    <property type="evidence" value="ECO:0007669"/>
    <property type="project" value="UniProtKB-ARBA"/>
</dbReference>
<keyword evidence="1" id="KW-0489">Methyltransferase</keyword>
<dbReference type="InterPro" id="IPR029063">
    <property type="entry name" value="SAM-dependent_MTases_sf"/>
</dbReference>
<dbReference type="PROSITE" id="PS51683">
    <property type="entry name" value="SAM_OMT_II"/>
    <property type="match status" value="1"/>
</dbReference>
<dbReference type="Pfam" id="PF00891">
    <property type="entry name" value="Methyltransf_2"/>
    <property type="match status" value="1"/>
</dbReference>
<reference evidence="7" key="1">
    <citation type="submission" date="2020-03" db="EMBL/GenBank/DDBJ databases">
        <title>A high-quality chromosome-level genome assembly of a woody plant with both climbing and erect habits, Rhamnella rubrinervis.</title>
        <authorList>
            <person name="Lu Z."/>
            <person name="Yang Y."/>
            <person name="Zhu X."/>
            <person name="Sun Y."/>
        </authorList>
    </citation>
    <scope>NUCLEOTIDE SEQUENCE</scope>
    <source>
        <strain evidence="7">BYM</strain>
        <tissue evidence="7">Leaf</tissue>
    </source>
</reference>
<dbReference type="EMBL" id="VOIH02000006">
    <property type="protein sequence ID" value="KAF3443994.1"/>
    <property type="molecule type" value="Genomic_DNA"/>
</dbReference>
<dbReference type="SUPFAM" id="SSF53335">
    <property type="entry name" value="S-adenosyl-L-methionine-dependent methyltransferases"/>
    <property type="match status" value="1"/>
</dbReference>
<dbReference type="Proteomes" id="UP000796880">
    <property type="component" value="Unassembled WGS sequence"/>
</dbReference>
<accession>A0A8K0H1L4</accession>
<dbReference type="InterPro" id="IPR036388">
    <property type="entry name" value="WH-like_DNA-bd_sf"/>
</dbReference>
<evidence type="ECO:0008006" key="9">
    <source>
        <dbReference type="Google" id="ProtNLM"/>
    </source>
</evidence>
<name>A0A8K0H1L4_9ROSA</name>
<keyword evidence="2" id="KW-0808">Transferase</keyword>
<evidence type="ECO:0000256" key="2">
    <source>
        <dbReference type="ARBA" id="ARBA00022679"/>
    </source>
</evidence>
<evidence type="ECO:0000256" key="1">
    <source>
        <dbReference type="ARBA" id="ARBA00022603"/>
    </source>
</evidence>
<evidence type="ECO:0000313" key="7">
    <source>
        <dbReference type="EMBL" id="KAF3443994.1"/>
    </source>
</evidence>
<evidence type="ECO:0000256" key="3">
    <source>
        <dbReference type="ARBA" id="ARBA00022691"/>
    </source>
</evidence>
<dbReference type="GO" id="GO:0046983">
    <property type="term" value="F:protein dimerization activity"/>
    <property type="evidence" value="ECO:0007669"/>
    <property type="project" value="InterPro"/>
</dbReference>
<dbReference type="PANTHER" id="PTHR11746">
    <property type="entry name" value="O-METHYLTRANSFERASE"/>
    <property type="match status" value="1"/>
</dbReference>
<dbReference type="SUPFAM" id="SSF46785">
    <property type="entry name" value="Winged helix' DNA-binding domain"/>
    <property type="match status" value="1"/>
</dbReference>
<keyword evidence="8" id="KW-1185">Reference proteome</keyword>
<evidence type="ECO:0000259" key="6">
    <source>
        <dbReference type="Pfam" id="PF08100"/>
    </source>
</evidence>
<comment type="caution">
    <text evidence="7">The sequence shown here is derived from an EMBL/GenBank/DDBJ whole genome shotgun (WGS) entry which is preliminary data.</text>
</comment>
<dbReference type="Gene3D" id="1.10.10.10">
    <property type="entry name" value="Winged helix-like DNA-binding domain superfamily/Winged helix DNA-binding domain"/>
    <property type="match status" value="1"/>
</dbReference>
<dbReference type="Gene3D" id="3.40.50.150">
    <property type="entry name" value="Vaccinia Virus protein VP39"/>
    <property type="match status" value="1"/>
</dbReference>
<gene>
    <name evidence="7" type="ORF">FNV43_RR13684</name>
</gene>
<dbReference type="GO" id="GO:0032259">
    <property type="term" value="P:methylation"/>
    <property type="evidence" value="ECO:0007669"/>
    <property type="project" value="UniProtKB-KW"/>
</dbReference>
<evidence type="ECO:0000256" key="4">
    <source>
        <dbReference type="PIRSR" id="PIRSR005739-1"/>
    </source>
</evidence>
<evidence type="ECO:0000259" key="5">
    <source>
        <dbReference type="Pfam" id="PF00891"/>
    </source>
</evidence>
<dbReference type="AlphaFoldDB" id="A0A8K0H1L4"/>
<keyword evidence="3" id="KW-0949">S-adenosyl-L-methionine</keyword>
<dbReference type="InterPro" id="IPR036390">
    <property type="entry name" value="WH_DNA-bd_sf"/>
</dbReference>
<sequence>MEKLRSFTHLNLDLVDEESANELLHAQAHVWNHIFSFINSWSLKCAIQLGIPDIIHSHGKPIKFSELISSLPQLYQPKAPHVYRLMRILVHSGFFSVQKTGEFCEENGYSLTDASKLLLKDNPLSVTPLLMVVLDPILTQPWNHLSTWFQNKDPTPFDTAHGMTFFEYGGHDPRLNDFFNEAMASDARLVTKVVIDECKGVFDGVESLVDVGGGTGTVAKAVAGTFSDMECTVLDQPHVVASLQGTNNLKFVGGDMFESIPPADAILLKWILHDWNDEECVKILKNCKEAITSGGKKGKVIIIDMMMENERGDEEAIETQLFFDMMMMVLLTGKERNEKELAKLFANAGFSNYKITPILGLRSLIEVYP</sequence>
<dbReference type="GO" id="GO:0008171">
    <property type="term" value="F:O-methyltransferase activity"/>
    <property type="evidence" value="ECO:0007669"/>
    <property type="project" value="InterPro"/>
</dbReference>
<feature type="active site" description="Proton acceptor" evidence="4">
    <location>
        <position position="273"/>
    </location>
</feature>
<proteinExistence type="predicted"/>
<feature type="domain" description="O-methyltransferase C-terminal" evidence="5">
    <location>
        <begin position="142"/>
        <end position="351"/>
    </location>
</feature>
<organism evidence="7 8">
    <name type="scientific">Rhamnella rubrinervis</name>
    <dbReference type="NCBI Taxonomy" id="2594499"/>
    <lineage>
        <taxon>Eukaryota</taxon>
        <taxon>Viridiplantae</taxon>
        <taxon>Streptophyta</taxon>
        <taxon>Embryophyta</taxon>
        <taxon>Tracheophyta</taxon>
        <taxon>Spermatophyta</taxon>
        <taxon>Magnoliopsida</taxon>
        <taxon>eudicotyledons</taxon>
        <taxon>Gunneridae</taxon>
        <taxon>Pentapetalae</taxon>
        <taxon>rosids</taxon>
        <taxon>fabids</taxon>
        <taxon>Rosales</taxon>
        <taxon>Rhamnaceae</taxon>
        <taxon>rhamnoid group</taxon>
        <taxon>Rhamneae</taxon>
        <taxon>Rhamnella</taxon>
    </lineage>
</organism>
<dbReference type="GO" id="GO:0008757">
    <property type="term" value="F:S-adenosylmethionine-dependent methyltransferase activity"/>
    <property type="evidence" value="ECO:0007669"/>
    <property type="project" value="UniProtKB-ARBA"/>
</dbReference>
<dbReference type="InterPro" id="IPR016461">
    <property type="entry name" value="COMT-like"/>
</dbReference>
<dbReference type="InterPro" id="IPR012967">
    <property type="entry name" value="COMT_dimerisation"/>
</dbReference>
<dbReference type="FunFam" id="3.40.50.150:FF:000057">
    <property type="entry name" value="O-methyltransferase ZRP4"/>
    <property type="match status" value="1"/>
</dbReference>
<dbReference type="FunFam" id="1.10.10.10:FF:000213">
    <property type="entry name" value="Coniferyl alcohol 9-O-methyltransferase"/>
    <property type="match status" value="1"/>
</dbReference>
<evidence type="ECO:0000313" key="8">
    <source>
        <dbReference type="Proteomes" id="UP000796880"/>
    </source>
</evidence>
<dbReference type="PIRSF" id="PIRSF005739">
    <property type="entry name" value="O-mtase"/>
    <property type="match status" value="1"/>
</dbReference>
<protein>
    <recommendedName>
        <fullName evidence="9">O-methyltransferase</fullName>
    </recommendedName>
</protein>